<dbReference type="GO" id="GO:0016407">
    <property type="term" value="F:acetyltransferase activity"/>
    <property type="evidence" value="ECO:0007669"/>
    <property type="project" value="InterPro"/>
</dbReference>
<organism evidence="3 4">
    <name type="scientific">Exidia glandulosa HHB12029</name>
    <dbReference type="NCBI Taxonomy" id="1314781"/>
    <lineage>
        <taxon>Eukaryota</taxon>
        <taxon>Fungi</taxon>
        <taxon>Dikarya</taxon>
        <taxon>Basidiomycota</taxon>
        <taxon>Agaricomycotina</taxon>
        <taxon>Agaricomycetes</taxon>
        <taxon>Auriculariales</taxon>
        <taxon>Exidiaceae</taxon>
        <taxon>Exidia</taxon>
    </lineage>
</organism>
<dbReference type="STRING" id="1314781.A0A165EKH3"/>
<proteinExistence type="inferred from homology"/>
<evidence type="ECO:0008006" key="5">
    <source>
        <dbReference type="Google" id="ProtNLM"/>
    </source>
</evidence>
<dbReference type="InParanoid" id="A0A165EKH3"/>
<dbReference type="Pfam" id="PF07428">
    <property type="entry name" value="Tri3"/>
    <property type="match status" value="1"/>
</dbReference>
<keyword evidence="4" id="KW-1185">Reference proteome</keyword>
<comment type="similarity">
    <text evidence="1">Belongs to the trichothecene O-acetyltransferase family.</text>
</comment>
<gene>
    <name evidence="3" type="ORF">EXIGLDRAFT_773939</name>
</gene>
<dbReference type="EMBL" id="KV426134">
    <property type="protein sequence ID" value="KZV87150.1"/>
    <property type="molecule type" value="Genomic_DNA"/>
</dbReference>
<accession>A0A165EKH3</accession>
<dbReference type="OrthoDB" id="2548233at2759"/>
<name>A0A165EKH3_EXIGL</name>
<protein>
    <recommendedName>
        <fullName evidence="5">CoA-dependent acyltransferase</fullName>
    </recommendedName>
</protein>
<sequence length="487" mass="53162">MAFPSPDFTRYLWNQSEPGVFVRTAAGGEAFQDFCNRAIYGEQNLSLGVYLKFSKAVEPAALLRAFRSAWISLRFVIPTIALDTKQDAADNTLLVYRTAKDLADVTQWAERTAELVETSTNLDDVRADVCKRTIPDAAGDQTFVYLVPGASAVEYGVLLHTHHTPFDGAATKIIMTRFLNILATYVDNDALAQQHLSSLSWGKEVDNLLPAYTKVVAPTEPLDGPAYTQTLGAIMGGFGQHLPRQHGYRKRGEGLGTSRRVQHRFSKEDSERIVSGCRALGFTVNQIVHAATYLSALHDNPDVKDDASFFLFGLVDCRNRLAPPYNEPLGYPGYCLGISGIAVPLSKVKGDDVRTQLLSIAEVIKAEYAAQKALPALLGAAAQEVELFLASVKAGPPPPPWMGPWYAGDGIGERYLQPVYKDAEGNDLITITEFFTALKQVQPGPYLRALSWGGQITISLDFNDAAMPVADYEGILQDIVNSVLTIA</sequence>
<dbReference type="Proteomes" id="UP000077266">
    <property type="component" value="Unassembled WGS sequence"/>
</dbReference>
<dbReference type="Gene3D" id="3.30.559.10">
    <property type="entry name" value="Chloramphenicol acetyltransferase-like domain"/>
    <property type="match status" value="1"/>
</dbReference>
<dbReference type="GO" id="GO:0043386">
    <property type="term" value="P:mycotoxin biosynthetic process"/>
    <property type="evidence" value="ECO:0007669"/>
    <property type="project" value="InterPro"/>
</dbReference>
<evidence type="ECO:0000256" key="2">
    <source>
        <dbReference type="ARBA" id="ARBA00022679"/>
    </source>
</evidence>
<dbReference type="PANTHER" id="PTHR42034:SF1">
    <property type="entry name" value="CONDENSATION DOMAIN-CONTAINING PROTEIN"/>
    <property type="match status" value="1"/>
</dbReference>
<dbReference type="Gene3D" id="3.30.559.30">
    <property type="entry name" value="Nonribosomal peptide synthetase, condensation domain"/>
    <property type="match status" value="1"/>
</dbReference>
<dbReference type="AlphaFoldDB" id="A0A165EKH3"/>
<evidence type="ECO:0000313" key="4">
    <source>
        <dbReference type="Proteomes" id="UP000077266"/>
    </source>
</evidence>
<evidence type="ECO:0000313" key="3">
    <source>
        <dbReference type="EMBL" id="KZV87150.1"/>
    </source>
</evidence>
<dbReference type="InterPro" id="IPR009992">
    <property type="entry name" value="Tri3/Sat12/Sat16/Mac1"/>
</dbReference>
<evidence type="ECO:0000256" key="1">
    <source>
        <dbReference type="ARBA" id="ARBA00006439"/>
    </source>
</evidence>
<dbReference type="PANTHER" id="PTHR42034">
    <property type="entry name" value="CHROMOSOME 7, WHOLE GENOME SHOTGUN SEQUENCE-RELATED"/>
    <property type="match status" value="1"/>
</dbReference>
<dbReference type="SUPFAM" id="SSF52777">
    <property type="entry name" value="CoA-dependent acyltransferases"/>
    <property type="match status" value="1"/>
</dbReference>
<dbReference type="InterPro" id="IPR023213">
    <property type="entry name" value="CAT-like_dom_sf"/>
</dbReference>
<keyword evidence="2" id="KW-0808">Transferase</keyword>
<reference evidence="3 4" key="1">
    <citation type="journal article" date="2016" name="Mol. Biol. Evol.">
        <title>Comparative Genomics of Early-Diverging Mushroom-Forming Fungi Provides Insights into the Origins of Lignocellulose Decay Capabilities.</title>
        <authorList>
            <person name="Nagy L.G."/>
            <person name="Riley R."/>
            <person name="Tritt A."/>
            <person name="Adam C."/>
            <person name="Daum C."/>
            <person name="Floudas D."/>
            <person name="Sun H."/>
            <person name="Yadav J.S."/>
            <person name="Pangilinan J."/>
            <person name="Larsson K.H."/>
            <person name="Matsuura K."/>
            <person name="Barry K."/>
            <person name="Labutti K."/>
            <person name="Kuo R."/>
            <person name="Ohm R.A."/>
            <person name="Bhattacharya S.S."/>
            <person name="Shirouzu T."/>
            <person name="Yoshinaga Y."/>
            <person name="Martin F.M."/>
            <person name="Grigoriev I.V."/>
            <person name="Hibbett D.S."/>
        </authorList>
    </citation>
    <scope>NUCLEOTIDE SEQUENCE [LARGE SCALE GENOMIC DNA]</scope>
    <source>
        <strain evidence="3 4">HHB12029</strain>
    </source>
</reference>